<dbReference type="GO" id="GO:0003676">
    <property type="term" value="F:nucleic acid binding"/>
    <property type="evidence" value="ECO:0007669"/>
    <property type="project" value="InterPro"/>
</dbReference>
<sequence length="186" mass="20367">MRYLLDKAAALEVQPGRDIGHPSVWIPPPPKWYKINSDVAVRSDHSVCSAVGRDSQGVIVFATTTRVNVTEPSVGEALALKEGLSQVLLRKLQPAVLESDCQELISTLQGSLQPAWNICSIVEEILLMARCVGVIEFSYTPRSTNYLAHNLAKWADRHNVLGALDVNSIPDFVCNDFTLPDSILGD</sequence>
<evidence type="ECO:0000313" key="2">
    <source>
        <dbReference type="EMBL" id="PON88309.1"/>
    </source>
</evidence>
<feature type="domain" description="RNase H type-1" evidence="1">
    <location>
        <begin position="36"/>
        <end position="155"/>
    </location>
</feature>
<dbReference type="EMBL" id="JXTC01000107">
    <property type="protein sequence ID" value="PON88309.1"/>
    <property type="molecule type" value="Genomic_DNA"/>
</dbReference>
<dbReference type="OrthoDB" id="1906820at2759"/>
<dbReference type="GO" id="GO:0004523">
    <property type="term" value="F:RNA-DNA hybrid ribonuclease activity"/>
    <property type="evidence" value="ECO:0007669"/>
    <property type="project" value="InterPro"/>
</dbReference>
<protein>
    <submittedName>
        <fullName evidence="2">Ribonuclease H-like domain containing protein</fullName>
    </submittedName>
</protein>
<evidence type="ECO:0000259" key="1">
    <source>
        <dbReference type="Pfam" id="PF13456"/>
    </source>
</evidence>
<evidence type="ECO:0000313" key="3">
    <source>
        <dbReference type="Proteomes" id="UP000237000"/>
    </source>
</evidence>
<dbReference type="CDD" id="cd06222">
    <property type="entry name" value="RNase_H_like"/>
    <property type="match status" value="1"/>
</dbReference>
<dbReference type="PANTHER" id="PTHR47074">
    <property type="entry name" value="BNAC02G40300D PROTEIN"/>
    <property type="match status" value="1"/>
</dbReference>
<gene>
    <name evidence="2" type="ORF">TorRG33x02_158960</name>
</gene>
<dbReference type="Pfam" id="PF13456">
    <property type="entry name" value="RVT_3"/>
    <property type="match status" value="1"/>
</dbReference>
<dbReference type="STRING" id="63057.A0A2P5ERX8"/>
<dbReference type="Proteomes" id="UP000237000">
    <property type="component" value="Unassembled WGS sequence"/>
</dbReference>
<dbReference type="InterPro" id="IPR012337">
    <property type="entry name" value="RNaseH-like_sf"/>
</dbReference>
<dbReference type="InterPro" id="IPR036397">
    <property type="entry name" value="RNaseH_sf"/>
</dbReference>
<dbReference type="Gene3D" id="3.30.420.10">
    <property type="entry name" value="Ribonuclease H-like superfamily/Ribonuclease H"/>
    <property type="match status" value="1"/>
</dbReference>
<dbReference type="PANTHER" id="PTHR47074:SF11">
    <property type="entry name" value="REVERSE TRANSCRIPTASE-LIKE PROTEIN"/>
    <property type="match status" value="1"/>
</dbReference>
<dbReference type="InterPro" id="IPR052929">
    <property type="entry name" value="RNase_H-like_EbsB-rel"/>
</dbReference>
<reference evidence="3" key="1">
    <citation type="submission" date="2016-06" db="EMBL/GenBank/DDBJ databases">
        <title>Parallel loss of symbiosis genes in relatives of nitrogen-fixing non-legume Parasponia.</title>
        <authorList>
            <person name="Van Velzen R."/>
            <person name="Holmer R."/>
            <person name="Bu F."/>
            <person name="Rutten L."/>
            <person name="Van Zeijl A."/>
            <person name="Liu W."/>
            <person name="Santuari L."/>
            <person name="Cao Q."/>
            <person name="Sharma T."/>
            <person name="Shen D."/>
            <person name="Roswanjaya Y."/>
            <person name="Wardhani T."/>
            <person name="Kalhor M.S."/>
            <person name="Jansen J."/>
            <person name="Van den Hoogen J."/>
            <person name="Gungor B."/>
            <person name="Hartog M."/>
            <person name="Hontelez J."/>
            <person name="Verver J."/>
            <person name="Yang W.-C."/>
            <person name="Schijlen E."/>
            <person name="Repin R."/>
            <person name="Schilthuizen M."/>
            <person name="Schranz E."/>
            <person name="Heidstra R."/>
            <person name="Miyata K."/>
            <person name="Fedorova E."/>
            <person name="Kohlen W."/>
            <person name="Bisseling T."/>
            <person name="Smit S."/>
            <person name="Geurts R."/>
        </authorList>
    </citation>
    <scope>NUCLEOTIDE SEQUENCE [LARGE SCALE GENOMIC DNA]</scope>
    <source>
        <strain evidence="3">cv. RG33-2</strain>
    </source>
</reference>
<proteinExistence type="predicted"/>
<dbReference type="SUPFAM" id="SSF53098">
    <property type="entry name" value="Ribonuclease H-like"/>
    <property type="match status" value="1"/>
</dbReference>
<dbReference type="AlphaFoldDB" id="A0A2P5ERX8"/>
<comment type="caution">
    <text evidence="2">The sequence shown here is derived from an EMBL/GenBank/DDBJ whole genome shotgun (WGS) entry which is preliminary data.</text>
</comment>
<accession>A0A2P5ERX8</accession>
<dbReference type="InParanoid" id="A0A2P5ERX8"/>
<name>A0A2P5ERX8_TREOI</name>
<dbReference type="InterPro" id="IPR002156">
    <property type="entry name" value="RNaseH_domain"/>
</dbReference>
<keyword evidence="3" id="KW-1185">Reference proteome</keyword>
<organism evidence="2 3">
    <name type="scientific">Trema orientale</name>
    <name type="common">Charcoal tree</name>
    <name type="synonym">Celtis orientalis</name>
    <dbReference type="NCBI Taxonomy" id="63057"/>
    <lineage>
        <taxon>Eukaryota</taxon>
        <taxon>Viridiplantae</taxon>
        <taxon>Streptophyta</taxon>
        <taxon>Embryophyta</taxon>
        <taxon>Tracheophyta</taxon>
        <taxon>Spermatophyta</taxon>
        <taxon>Magnoliopsida</taxon>
        <taxon>eudicotyledons</taxon>
        <taxon>Gunneridae</taxon>
        <taxon>Pentapetalae</taxon>
        <taxon>rosids</taxon>
        <taxon>fabids</taxon>
        <taxon>Rosales</taxon>
        <taxon>Cannabaceae</taxon>
        <taxon>Trema</taxon>
    </lineage>
</organism>
<dbReference type="InterPro" id="IPR044730">
    <property type="entry name" value="RNase_H-like_dom_plant"/>
</dbReference>